<comment type="caution">
    <text evidence="14">The sequence shown here is derived from an EMBL/GenBank/DDBJ whole genome shotgun (WGS) entry which is preliminary data.</text>
</comment>
<evidence type="ECO:0000256" key="6">
    <source>
        <dbReference type="ARBA" id="ARBA00022519"/>
    </source>
</evidence>
<evidence type="ECO:0000256" key="12">
    <source>
        <dbReference type="SAM" id="Phobius"/>
    </source>
</evidence>
<keyword evidence="7 14" id="KW-0328">Glycosyltransferase</keyword>
<evidence type="ECO:0000256" key="2">
    <source>
        <dbReference type="ARBA" id="ARBA00005001"/>
    </source>
</evidence>
<feature type="transmembrane region" description="Helical" evidence="12">
    <location>
        <begin position="411"/>
        <end position="428"/>
    </location>
</feature>
<dbReference type="EMBL" id="JALPRX010000008">
    <property type="protein sequence ID" value="MCK8783331.1"/>
    <property type="molecule type" value="Genomic_DNA"/>
</dbReference>
<dbReference type="Gene3D" id="3.90.550.10">
    <property type="entry name" value="Spore Coat Polysaccharide Biosynthesis Protein SpsA, Chain A"/>
    <property type="match status" value="1"/>
</dbReference>
<keyword evidence="6" id="KW-0997">Cell inner membrane</keyword>
<organism evidence="14 15">
    <name type="scientific">Roseomonas acroporae</name>
    <dbReference type="NCBI Taxonomy" id="2937791"/>
    <lineage>
        <taxon>Bacteria</taxon>
        <taxon>Pseudomonadati</taxon>
        <taxon>Pseudomonadota</taxon>
        <taxon>Alphaproteobacteria</taxon>
        <taxon>Acetobacterales</taxon>
        <taxon>Roseomonadaceae</taxon>
        <taxon>Roseomonas</taxon>
    </lineage>
</organism>
<evidence type="ECO:0000313" key="15">
    <source>
        <dbReference type="Proteomes" id="UP001139516"/>
    </source>
</evidence>
<dbReference type="RefSeq" id="WP_248665455.1">
    <property type="nucleotide sequence ID" value="NZ_JALPRX010000008.1"/>
</dbReference>
<dbReference type="InterPro" id="IPR050321">
    <property type="entry name" value="Glycosyltr_2/OpgH_subfam"/>
</dbReference>
<evidence type="ECO:0000256" key="7">
    <source>
        <dbReference type="ARBA" id="ARBA00022676"/>
    </source>
</evidence>
<comment type="pathway">
    <text evidence="2">Glycan metabolism; osmoregulated periplasmic glucan (OPG) biosynthesis.</text>
</comment>
<reference evidence="14" key="1">
    <citation type="submission" date="2022-04" db="EMBL/GenBank/DDBJ databases">
        <title>Roseomonas acroporae sp. nov., isolated from coral Acropora digitifera.</title>
        <authorList>
            <person name="Sun H."/>
        </authorList>
    </citation>
    <scope>NUCLEOTIDE SEQUENCE</scope>
    <source>
        <strain evidence="14">NAR14</strain>
    </source>
</reference>
<dbReference type="Proteomes" id="UP001139516">
    <property type="component" value="Unassembled WGS sequence"/>
</dbReference>
<evidence type="ECO:0000256" key="5">
    <source>
        <dbReference type="ARBA" id="ARBA00022475"/>
    </source>
</evidence>
<keyword evidence="10 12" id="KW-1133">Transmembrane helix</keyword>
<evidence type="ECO:0000256" key="4">
    <source>
        <dbReference type="ARBA" id="ARBA00020585"/>
    </source>
</evidence>
<evidence type="ECO:0000256" key="10">
    <source>
        <dbReference type="ARBA" id="ARBA00022989"/>
    </source>
</evidence>
<evidence type="ECO:0000256" key="9">
    <source>
        <dbReference type="ARBA" id="ARBA00022692"/>
    </source>
</evidence>
<feature type="transmembrane region" description="Helical" evidence="12">
    <location>
        <begin position="43"/>
        <end position="70"/>
    </location>
</feature>
<evidence type="ECO:0000256" key="3">
    <source>
        <dbReference type="ARBA" id="ARBA00009337"/>
    </source>
</evidence>
<evidence type="ECO:0000256" key="11">
    <source>
        <dbReference type="ARBA" id="ARBA00023136"/>
    </source>
</evidence>
<evidence type="ECO:0000313" key="14">
    <source>
        <dbReference type="EMBL" id="MCK8783331.1"/>
    </source>
</evidence>
<dbReference type="Pfam" id="PF13632">
    <property type="entry name" value="Glyco_trans_2_3"/>
    <property type="match status" value="1"/>
</dbReference>
<evidence type="ECO:0000259" key="13">
    <source>
        <dbReference type="Pfam" id="PF13632"/>
    </source>
</evidence>
<feature type="transmembrane region" description="Helical" evidence="12">
    <location>
        <begin position="510"/>
        <end position="527"/>
    </location>
</feature>
<keyword evidence="11 12" id="KW-0472">Membrane</keyword>
<evidence type="ECO:0000256" key="8">
    <source>
        <dbReference type="ARBA" id="ARBA00022679"/>
    </source>
</evidence>
<dbReference type="SUPFAM" id="SSF53448">
    <property type="entry name" value="Nucleotide-diphospho-sugar transferases"/>
    <property type="match status" value="1"/>
</dbReference>
<dbReference type="GO" id="GO:0005886">
    <property type="term" value="C:plasma membrane"/>
    <property type="evidence" value="ECO:0007669"/>
    <property type="project" value="UniProtKB-SubCell"/>
</dbReference>
<sequence length="578" mass="60964">MPDEPIRARRLAFALFAALVALSLATLCWRVLAPGGWTVWEELILLCYLATLPWIALCAANALVGFALLLGTPDPPAAVLPALRAARDGPSNDPPCLRTAIAVCIRNEPMDAVLPPLAALLDGLAVAGVGARFEAWILSDTQDPALAEAEAAAIAGFAAALPLRYRRRASNAGFKAGNVMEFLDGEGAGHDLLLVLDADSAMSAAAVLRLVACMEADPRLAILQPLIAGRPATAAFPRLFQFGMRAGMRAWATGQAWWQGDEGPYWGHNALIRIAPFRAHCRLPVLPDGRPILSHDQVEAVLLHAAGWKVRCLPDDTGSLEANPPALPEFMRRDGRWAAGNMQYVTLLRRPALLRQGGAGSGPGGGTAAGALTPMGRWQLLQAILLFLTAPLWPAMLALAVLNVVSGGAAATPRGALLALLLASWLALHAPKLLGYAELLLRPDRARRFGGRLAVLRGAAAELLFTLLLDPPSLFGKTLALLGLLLGRGGGWAPQNRADRGVAWADAARLLWPQTAFGVASLGLLLAHSPAAALWSLPFTAGLALAIPLCVLTAHPGFSAWLRRHRIAATPEELAAAS</sequence>
<comment type="similarity">
    <text evidence="3">Belongs to the glycosyltransferase 2 family. OpgH subfamily.</text>
</comment>
<dbReference type="InterPro" id="IPR029044">
    <property type="entry name" value="Nucleotide-diphossugar_trans"/>
</dbReference>
<feature type="transmembrane region" description="Helical" evidence="12">
    <location>
        <begin position="533"/>
        <end position="554"/>
    </location>
</feature>
<comment type="subcellular location">
    <subcellularLocation>
        <location evidence="1">Cell inner membrane</location>
        <topology evidence="1">Multi-pass membrane protein</topology>
    </subcellularLocation>
</comment>
<accession>A0A9X1YB81</accession>
<feature type="transmembrane region" description="Helical" evidence="12">
    <location>
        <begin position="383"/>
        <end position="405"/>
    </location>
</feature>
<dbReference type="NCBIfam" id="NF003962">
    <property type="entry name" value="PRK05454.2-5"/>
    <property type="match status" value="1"/>
</dbReference>
<dbReference type="PANTHER" id="PTHR43867">
    <property type="entry name" value="CELLULOSE SYNTHASE CATALYTIC SUBUNIT A [UDP-FORMING]"/>
    <property type="match status" value="1"/>
</dbReference>
<dbReference type="GO" id="GO:0016758">
    <property type="term" value="F:hexosyltransferase activity"/>
    <property type="evidence" value="ECO:0007669"/>
    <property type="project" value="TreeGrafter"/>
</dbReference>
<keyword evidence="15" id="KW-1185">Reference proteome</keyword>
<keyword evidence="5" id="KW-1003">Cell membrane</keyword>
<dbReference type="AlphaFoldDB" id="A0A9X1YB81"/>
<dbReference type="PANTHER" id="PTHR43867:SF5">
    <property type="entry name" value="GLUCANS BIOSYNTHESIS GLUCOSYLTRANSFERASE H"/>
    <property type="match status" value="1"/>
</dbReference>
<feature type="domain" description="Glycosyltransferase 2-like" evidence="13">
    <location>
        <begin position="193"/>
        <end position="413"/>
    </location>
</feature>
<proteinExistence type="inferred from homology"/>
<keyword evidence="9 12" id="KW-0812">Transmembrane</keyword>
<keyword evidence="8 14" id="KW-0808">Transferase</keyword>
<dbReference type="InterPro" id="IPR001173">
    <property type="entry name" value="Glyco_trans_2-like"/>
</dbReference>
<evidence type="ECO:0000256" key="1">
    <source>
        <dbReference type="ARBA" id="ARBA00004429"/>
    </source>
</evidence>
<name>A0A9X1YB81_9PROT</name>
<protein>
    <recommendedName>
        <fullName evidence="4">Glucans biosynthesis glucosyltransferase H</fullName>
    </recommendedName>
</protein>
<gene>
    <name evidence="14" type="primary">mdoH</name>
    <name evidence="14" type="ORF">M0638_02905</name>
</gene>